<keyword evidence="2" id="KW-0472">Membrane</keyword>
<dbReference type="Proteomes" id="UP001520654">
    <property type="component" value="Unassembled WGS sequence"/>
</dbReference>
<feature type="region of interest" description="Disordered" evidence="1">
    <location>
        <begin position="44"/>
        <end position="87"/>
    </location>
</feature>
<sequence length="186" mass="19926">MGWLSSWWSGLYVSMKVGILGIVGVIIGGVFSLWSGVFSGKSDRHADKPAPSASASAPHPSPSSIGLPAPRPEQGRPACGDKPGHDVTIEPKQLTVASDGSLTAEVNCNLQEGWCLTWMVQLDGVGKPVPHTNYYPKDDLGRPGPYTFDVHLSPSEPGSARTIYVVLMDNFAHRQLSETATRTDRS</sequence>
<comment type="caution">
    <text evidence="3">The sequence shown here is derived from an EMBL/GenBank/DDBJ whole genome shotgun (WGS) entry which is preliminary data.</text>
</comment>
<organism evidence="3 4">
    <name type="scientific">Streptomyces flavotricini</name>
    <dbReference type="NCBI Taxonomy" id="66888"/>
    <lineage>
        <taxon>Bacteria</taxon>
        <taxon>Bacillati</taxon>
        <taxon>Actinomycetota</taxon>
        <taxon>Actinomycetes</taxon>
        <taxon>Kitasatosporales</taxon>
        <taxon>Streptomycetaceae</taxon>
        <taxon>Streptomyces</taxon>
    </lineage>
</organism>
<dbReference type="RefSeq" id="WP_229333927.1">
    <property type="nucleotide sequence ID" value="NZ_JAINUL010000001.1"/>
</dbReference>
<keyword evidence="2" id="KW-0812">Transmembrane</keyword>
<evidence type="ECO:0000313" key="4">
    <source>
        <dbReference type="Proteomes" id="UP001520654"/>
    </source>
</evidence>
<reference evidence="3 4" key="1">
    <citation type="submission" date="2021-08" db="EMBL/GenBank/DDBJ databases">
        <title>Genomic Architecture of Streptomyces flavotricini NGL1 and Streptomyces erythrochromogenes HMS4 With Differential Plant Beneficial attributes and laccase production capabilities.</title>
        <authorList>
            <person name="Salwan R."/>
            <person name="Kaur R."/>
            <person name="Sharma V."/>
        </authorList>
    </citation>
    <scope>NUCLEOTIDE SEQUENCE [LARGE SCALE GENOMIC DNA]</scope>
    <source>
        <strain evidence="3 4">NGL1</strain>
    </source>
</reference>
<feature type="compositionally biased region" description="Low complexity" evidence="1">
    <location>
        <begin position="49"/>
        <end position="64"/>
    </location>
</feature>
<accession>A0ABS8DXC0</accession>
<keyword evidence="4" id="KW-1185">Reference proteome</keyword>
<protein>
    <recommendedName>
        <fullName evidence="5">Secreted protein</fullName>
    </recommendedName>
</protein>
<evidence type="ECO:0008006" key="5">
    <source>
        <dbReference type="Google" id="ProtNLM"/>
    </source>
</evidence>
<evidence type="ECO:0000256" key="1">
    <source>
        <dbReference type="SAM" id="MobiDB-lite"/>
    </source>
</evidence>
<evidence type="ECO:0000313" key="3">
    <source>
        <dbReference type="EMBL" id="MCC0093263.1"/>
    </source>
</evidence>
<feature type="transmembrane region" description="Helical" evidence="2">
    <location>
        <begin position="12"/>
        <end position="34"/>
    </location>
</feature>
<evidence type="ECO:0000256" key="2">
    <source>
        <dbReference type="SAM" id="Phobius"/>
    </source>
</evidence>
<keyword evidence="2" id="KW-1133">Transmembrane helix</keyword>
<name>A0ABS8DXC0_9ACTN</name>
<proteinExistence type="predicted"/>
<gene>
    <name evidence="3" type="ORF">K7B10_00260</name>
</gene>
<dbReference type="EMBL" id="JAINUL010000001">
    <property type="protein sequence ID" value="MCC0093263.1"/>
    <property type="molecule type" value="Genomic_DNA"/>
</dbReference>